<reference evidence="2" key="1">
    <citation type="journal article" date="2020" name="Ecol. Evol.">
        <title>Genome structure and content of the rice root-knot nematode (Meloidogyne graminicola).</title>
        <authorList>
            <person name="Phan N.T."/>
            <person name="Danchin E.G.J."/>
            <person name="Klopp C."/>
            <person name="Perfus-Barbeoch L."/>
            <person name="Kozlowski D.K."/>
            <person name="Koutsovoulos G.D."/>
            <person name="Lopez-Roques C."/>
            <person name="Bouchez O."/>
            <person name="Zahm M."/>
            <person name="Besnard G."/>
            <person name="Bellafiore S."/>
        </authorList>
    </citation>
    <scope>NUCLEOTIDE SEQUENCE</scope>
    <source>
        <strain evidence="2">VN-18</strain>
    </source>
</reference>
<feature type="region of interest" description="Disordered" evidence="1">
    <location>
        <begin position="1"/>
        <end position="24"/>
    </location>
</feature>
<evidence type="ECO:0000256" key="1">
    <source>
        <dbReference type="SAM" id="MobiDB-lite"/>
    </source>
</evidence>
<accession>A0A8S9ZT21</accession>
<protein>
    <submittedName>
        <fullName evidence="2">Uncharacterized protein</fullName>
    </submittedName>
</protein>
<evidence type="ECO:0000313" key="2">
    <source>
        <dbReference type="EMBL" id="KAF7636169.1"/>
    </source>
</evidence>
<gene>
    <name evidence="2" type="ORF">Mgra_00004428</name>
</gene>
<dbReference type="AlphaFoldDB" id="A0A8S9ZT21"/>
<keyword evidence="3" id="KW-1185">Reference proteome</keyword>
<proteinExistence type="predicted"/>
<evidence type="ECO:0000313" key="3">
    <source>
        <dbReference type="Proteomes" id="UP000605970"/>
    </source>
</evidence>
<feature type="compositionally biased region" description="Low complexity" evidence="1">
    <location>
        <begin position="1"/>
        <end position="19"/>
    </location>
</feature>
<dbReference type="OrthoDB" id="5905640at2759"/>
<dbReference type="EMBL" id="JABEBT010000033">
    <property type="protein sequence ID" value="KAF7636169.1"/>
    <property type="molecule type" value="Genomic_DNA"/>
</dbReference>
<name>A0A8S9ZT21_9BILA</name>
<sequence length="395" mass="45140">MTSTTSTDTSTKIPSTTSSQRGVHFHEHFNRNQFEKLINLKLLNLNCHDIKCKNEKNLMKIGITNLSHAFTTIFNLYEKQHKDMVNICNLYNKACAEFSLPLRLKQPNPYDFRRLQRISEMIKGYLPYKNEVNRECFGNNSKQSESMYNENINNGQLNKLSKPKLAEGINGGFQVQNNNSFQNNNNQIKTNESIQNNRKRPIINGYTSSFPNVSPSINSSIKISPSLSVQPPSTSVNMNLILNEKFGYSSPIVAVNLNSPQVNNFNQIKQWNKQIINSNITNNNNCYENNNVQIINGNTQKKFFQQPIQWKPIPTNGENKKTTTTIQQNHSHNLRSLSNIEKLNSKQQQFTTPTASVVIVSGQELLLHELSPINNKKTKFTQQKTCDEVEVIEID</sequence>
<comment type="caution">
    <text evidence="2">The sequence shown here is derived from an EMBL/GenBank/DDBJ whole genome shotgun (WGS) entry which is preliminary data.</text>
</comment>
<dbReference type="Proteomes" id="UP000605970">
    <property type="component" value="Unassembled WGS sequence"/>
</dbReference>
<organism evidence="2 3">
    <name type="scientific">Meloidogyne graminicola</name>
    <dbReference type="NCBI Taxonomy" id="189291"/>
    <lineage>
        <taxon>Eukaryota</taxon>
        <taxon>Metazoa</taxon>
        <taxon>Ecdysozoa</taxon>
        <taxon>Nematoda</taxon>
        <taxon>Chromadorea</taxon>
        <taxon>Rhabditida</taxon>
        <taxon>Tylenchina</taxon>
        <taxon>Tylenchomorpha</taxon>
        <taxon>Tylenchoidea</taxon>
        <taxon>Meloidogynidae</taxon>
        <taxon>Meloidogyninae</taxon>
        <taxon>Meloidogyne</taxon>
    </lineage>
</organism>